<sequence>MSRIRMIVSDLDGTLLSEHHTLTERVKSAIRRFRAAGGLFTIATGRFGPSVKHIADELELDIPFILCNGSVLADRSKVWESAVLPLEELAPFILEADHEQLTVMLFQDKGISVLRSTPEVQLFERKESMRCELLDPQTVDWGNFHVQKVLVIGDMQRIRGIWQRLAGSFRIDYTTVQSEDDFFEVIPPNQSKGEALKKLMRHMGVSREEVMSIGNQLNDMDMIEHAGIGVAVANSHSDLKEAAQYVCAGSYGDGVVEAMERFVFSDVPIESGGDQSDY</sequence>
<dbReference type="InterPro" id="IPR036412">
    <property type="entry name" value="HAD-like_sf"/>
</dbReference>
<gene>
    <name evidence="1" type="ORF">EYB31_25245</name>
</gene>
<dbReference type="InterPro" id="IPR023214">
    <property type="entry name" value="HAD_sf"/>
</dbReference>
<dbReference type="EMBL" id="SIRE01000019">
    <property type="protein sequence ID" value="TBL74626.1"/>
    <property type="molecule type" value="Genomic_DNA"/>
</dbReference>
<dbReference type="NCBIfam" id="TIGR00099">
    <property type="entry name" value="Cof-subfamily"/>
    <property type="match status" value="1"/>
</dbReference>
<dbReference type="AlphaFoldDB" id="A0A4Q9DKQ3"/>
<dbReference type="PANTHER" id="PTHR10000">
    <property type="entry name" value="PHOSPHOSERINE PHOSPHATASE"/>
    <property type="match status" value="1"/>
</dbReference>
<dbReference type="InterPro" id="IPR000150">
    <property type="entry name" value="Cof"/>
</dbReference>
<dbReference type="Gene3D" id="3.40.50.1000">
    <property type="entry name" value="HAD superfamily/HAD-like"/>
    <property type="match status" value="1"/>
</dbReference>
<reference evidence="1 2" key="1">
    <citation type="submission" date="2019-02" db="EMBL/GenBank/DDBJ databases">
        <title>Paenibacillus sp. nov., isolated from surface-sterilized tissue of Thalictrum simplex L.</title>
        <authorList>
            <person name="Tuo L."/>
        </authorList>
    </citation>
    <scope>NUCLEOTIDE SEQUENCE [LARGE SCALE GENOMIC DNA]</scope>
    <source>
        <strain evidence="1 2">N2SHLJ1</strain>
    </source>
</reference>
<proteinExistence type="predicted"/>
<organism evidence="1 2">
    <name type="scientific">Paenibacillus thalictri</name>
    <dbReference type="NCBI Taxonomy" id="2527873"/>
    <lineage>
        <taxon>Bacteria</taxon>
        <taxon>Bacillati</taxon>
        <taxon>Bacillota</taxon>
        <taxon>Bacilli</taxon>
        <taxon>Bacillales</taxon>
        <taxon>Paenibacillaceae</taxon>
        <taxon>Paenibacillus</taxon>
    </lineage>
</organism>
<dbReference type="InterPro" id="IPR006379">
    <property type="entry name" value="HAD-SF_hydro_IIB"/>
</dbReference>
<dbReference type="SFLD" id="SFLDG01140">
    <property type="entry name" value="C2.B:_Phosphomannomutase_and_P"/>
    <property type="match status" value="1"/>
</dbReference>
<dbReference type="CDD" id="cd07516">
    <property type="entry name" value="HAD_Pase"/>
    <property type="match status" value="1"/>
</dbReference>
<dbReference type="SFLD" id="SFLDS00003">
    <property type="entry name" value="Haloacid_Dehalogenase"/>
    <property type="match status" value="1"/>
</dbReference>
<evidence type="ECO:0000313" key="1">
    <source>
        <dbReference type="EMBL" id="TBL74626.1"/>
    </source>
</evidence>
<dbReference type="Proteomes" id="UP000293142">
    <property type="component" value="Unassembled WGS sequence"/>
</dbReference>
<dbReference type="NCBIfam" id="TIGR01484">
    <property type="entry name" value="HAD-SF-IIB"/>
    <property type="match status" value="1"/>
</dbReference>
<keyword evidence="2" id="KW-1185">Reference proteome</keyword>
<dbReference type="GO" id="GO:0016791">
    <property type="term" value="F:phosphatase activity"/>
    <property type="evidence" value="ECO:0007669"/>
    <property type="project" value="TreeGrafter"/>
</dbReference>
<dbReference type="SUPFAM" id="SSF56784">
    <property type="entry name" value="HAD-like"/>
    <property type="match status" value="1"/>
</dbReference>
<evidence type="ECO:0000313" key="2">
    <source>
        <dbReference type="Proteomes" id="UP000293142"/>
    </source>
</evidence>
<dbReference type="RefSeq" id="WP_131016211.1">
    <property type="nucleotide sequence ID" value="NZ_SIRE01000019.1"/>
</dbReference>
<comment type="caution">
    <text evidence="1">The sequence shown here is derived from an EMBL/GenBank/DDBJ whole genome shotgun (WGS) entry which is preliminary data.</text>
</comment>
<dbReference type="GO" id="GO:0005829">
    <property type="term" value="C:cytosol"/>
    <property type="evidence" value="ECO:0007669"/>
    <property type="project" value="TreeGrafter"/>
</dbReference>
<dbReference type="GO" id="GO:0000287">
    <property type="term" value="F:magnesium ion binding"/>
    <property type="evidence" value="ECO:0007669"/>
    <property type="project" value="TreeGrafter"/>
</dbReference>
<dbReference type="Gene3D" id="3.30.1240.10">
    <property type="match status" value="1"/>
</dbReference>
<dbReference type="Pfam" id="PF08282">
    <property type="entry name" value="Hydrolase_3"/>
    <property type="match status" value="1"/>
</dbReference>
<dbReference type="OrthoDB" id="9790031at2"/>
<dbReference type="PANTHER" id="PTHR10000:SF8">
    <property type="entry name" value="HAD SUPERFAMILY HYDROLASE-LIKE, TYPE 3"/>
    <property type="match status" value="1"/>
</dbReference>
<accession>A0A4Q9DKQ3</accession>
<protein>
    <submittedName>
        <fullName evidence="1">HAD family phosphatase</fullName>
    </submittedName>
</protein>
<name>A0A4Q9DKQ3_9BACL</name>